<comment type="similarity">
    <text evidence="2">Belongs to the pterin-4-alpha-carbinolamine dehydratase family.</text>
</comment>
<sequence length="111" mass="12149">MAYDPRMGYDPDRLLSDGDVSMLKPEGWWGDDGQLFREFTFDSYQAGVDFAVAVAALAEKRGHHPDIHIFYKRVRLNFFTHDAGGITGADIEGARAVNELAGRGTAEGGEG</sequence>
<gene>
    <name evidence="5" type="ORF">GCM10010841_10830</name>
</gene>
<evidence type="ECO:0000313" key="6">
    <source>
        <dbReference type="Proteomes" id="UP000661918"/>
    </source>
</evidence>
<keyword evidence="6" id="KW-1185">Reference proteome</keyword>
<dbReference type="Pfam" id="PF01329">
    <property type="entry name" value="Pterin_4a"/>
    <property type="match status" value="1"/>
</dbReference>
<evidence type="ECO:0000256" key="2">
    <source>
        <dbReference type="ARBA" id="ARBA00006472"/>
    </source>
</evidence>
<dbReference type="CDD" id="cd00488">
    <property type="entry name" value="PCD_DCoH"/>
    <property type="match status" value="1"/>
</dbReference>
<reference evidence="6" key="1">
    <citation type="journal article" date="2019" name="Int. J. Syst. Evol. Microbiol.">
        <title>The Global Catalogue of Microorganisms (GCM) 10K type strain sequencing project: providing services to taxonomists for standard genome sequencing and annotation.</title>
        <authorList>
            <consortium name="The Broad Institute Genomics Platform"/>
            <consortium name="The Broad Institute Genome Sequencing Center for Infectious Disease"/>
            <person name="Wu L."/>
            <person name="Ma J."/>
        </authorList>
    </citation>
    <scope>NUCLEOTIDE SEQUENCE [LARGE SCALE GENOMIC DNA]</scope>
    <source>
        <strain evidence="6">JCM 15443</strain>
    </source>
</reference>
<accession>A0ABQ2GMV4</accession>
<dbReference type="InterPro" id="IPR036428">
    <property type="entry name" value="PCD_sf"/>
</dbReference>
<dbReference type="Proteomes" id="UP000661918">
    <property type="component" value="Unassembled WGS sequence"/>
</dbReference>
<dbReference type="NCBIfam" id="NF002017">
    <property type="entry name" value="PRK00823.1-2"/>
    <property type="match status" value="1"/>
</dbReference>
<organism evidence="5 6">
    <name type="scientific">Deinococcus aerophilus</name>
    <dbReference type="NCBI Taxonomy" id="522488"/>
    <lineage>
        <taxon>Bacteria</taxon>
        <taxon>Thermotogati</taxon>
        <taxon>Deinococcota</taxon>
        <taxon>Deinococci</taxon>
        <taxon>Deinococcales</taxon>
        <taxon>Deinococcaceae</taxon>
        <taxon>Deinococcus</taxon>
    </lineage>
</organism>
<dbReference type="InterPro" id="IPR001533">
    <property type="entry name" value="Pterin_deHydtase"/>
</dbReference>
<name>A0ABQ2GMV4_9DEIO</name>
<dbReference type="RefSeq" id="WP_188902177.1">
    <property type="nucleotide sequence ID" value="NZ_BMOM01000006.1"/>
</dbReference>
<evidence type="ECO:0000313" key="5">
    <source>
        <dbReference type="EMBL" id="GGM04338.1"/>
    </source>
</evidence>
<keyword evidence="4" id="KW-0456">Lyase</keyword>
<comment type="caution">
    <text evidence="5">The sequence shown here is derived from an EMBL/GenBank/DDBJ whole genome shotgun (WGS) entry which is preliminary data.</text>
</comment>
<proteinExistence type="inferred from homology"/>
<comment type="catalytic activity">
    <reaction evidence="1">
        <text>(4aS,6R)-4a-hydroxy-L-erythro-5,6,7,8-tetrahydrobiopterin = (6R)-L-erythro-6,7-dihydrobiopterin + H2O</text>
        <dbReference type="Rhea" id="RHEA:11920"/>
        <dbReference type="ChEBI" id="CHEBI:15377"/>
        <dbReference type="ChEBI" id="CHEBI:15642"/>
        <dbReference type="ChEBI" id="CHEBI:43120"/>
        <dbReference type="EC" id="4.2.1.96"/>
    </reaction>
</comment>
<dbReference type="PANTHER" id="PTHR12599:SF0">
    <property type="entry name" value="PTERIN-4-ALPHA-CARBINOLAMINE DEHYDRATASE"/>
    <property type="match status" value="1"/>
</dbReference>
<dbReference type="EC" id="4.2.1.96" evidence="3"/>
<dbReference type="PANTHER" id="PTHR12599">
    <property type="entry name" value="PTERIN-4-ALPHA-CARBINOLAMINE DEHYDRATASE"/>
    <property type="match status" value="1"/>
</dbReference>
<evidence type="ECO:0000256" key="3">
    <source>
        <dbReference type="ARBA" id="ARBA00013252"/>
    </source>
</evidence>
<protein>
    <recommendedName>
        <fullName evidence="3">4a-hydroxytetrahydrobiopterin dehydratase</fullName>
        <ecNumber evidence="3">4.2.1.96</ecNumber>
    </recommendedName>
</protein>
<dbReference type="SUPFAM" id="SSF55248">
    <property type="entry name" value="PCD-like"/>
    <property type="match status" value="1"/>
</dbReference>
<dbReference type="EMBL" id="BMOM01000006">
    <property type="protein sequence ID" value="GGM04338.1"/>
    <property type="molecule type" value="Genomic_DNA"/>
</dbReference>
<evidence type="ECO:0000256" key="1">
    <source>
        <dbReference type="ARBA" id="ARBA00001554"/>
    </source>
</evidence>
<evidence type="ECO:0000256" key="4">
    <source>
        <dbReference type="ARBA" id="ARBA00023239"/>
    </source>
</evidence>
<dbReference type="Gene3D" id="3.30.1360.20">
    <property type="entry name" value="Transcriptional coactivator/pterin dehydratase"/>
    <property type="match status" value="1"/>
</dbReference>